<evidence type="ECO:0000259" key="1">
    <source>
        <dbReference type="Pfam" id="PF14479"/>
    </source>
</evidence>
<comment type="caution">
    <text evidence="2">The sequence shown here is derived from an EMBL/GenBank/DDBJ whole genome shotgun (WGS) entry which is preliminary data.</text>
</comment>
<evidence type="ECO:0000313" key="3">
    <source>
        <dbReference type="Proteomes" id="UP000738349"/>
    </source>
</evidence>
<protein>
    <submittedName>
        <fullName evidence="2">Prion-inhibition and propagation-domain-containing protein</fullName>
    </submittedName>
</protein>
<keyword evidence="2" id="KW-0640">Prion</keyword>
<dbReference type="InterPro" id="IPR029498">
    <property type="entry name" value="HeLo_dom"/>
</dbReference>
<organism evidence="2 3">
    <name type="scientific">Dactylonectria macrodidyma</name>
    <dbReference type="NCBI Taxonomy" id="307937"/>
    <lineage>
        <taxon>Eukaryota</taxon>
        <taxon>Fungi</taxon>
        <taxon>Dikarya</taxon>
        <taxon>Ascomycota</taxon>
        <taxon>Pezizomycotina</taxon>
        <taxon>Sordariomycetes</taxon>
        <taxon>Hypocreomycetidae</taxon>
        <taxon>Hypocreales</taxon>
        <taxon>Nectriaceae</taxon>
        <taxon>Dactylonectria</taxon>
    </lineage>
</organism>
<name>A0A9P9D480_9HYPO</name>
<feature type="domain" description="Prion-inhibition and propagation HeLo" evidence="1">
    <location>
        <begin position="6"/>
        <end position="199"/>
    </location>
</feature>
<dbReference type="EMBL" id="JAGMUV010000038">
    <property type="protein sequence ID" value="KAH7112386.1"/>
    <property type="molecule type" value="Genomic_DNA"/>
</dbReference>
<keyword evidence="2" id="KW-0034">Amyloid</keyword>
<dbReference type="Gene3D" id="1.20.120.1020">
    <property type="entry name" value="Prion-inhibition and propagation, HeLo domain"/>
    <property type="match status" value="1"/>
</dbReference>
<keyword evidence="3" id="KW-1185">Reference proteome</keyword>
<gene>
    <name evidence="2" type="ORF">EDB81DRAFT_827826</name>
</gene>
<dbReference type="AlphaFoldDB" id="A0A9P9D480"/>
<dbReference type="PANTHER" id="PTHR37542:SF3">
    <property type="entry name" value="PRION-INHIBITION AND PROPAGATION HELO DOMAIN-CONTAINING PROTEIN"/>
    <property type="match status" value="1"/>
</dbReference>
<accession>A0A9P9D480</accession>
<dbReference type="PANTHER" id="PTHR37542">
    <property type="entry name" value="HELO DOMAIN-CONTAINING PROTEIN-RELATED"/>
    <property type="match status" value="1"/>
</dbReference>
<dbReference type="Pfam" id="PF14479">
    <property type="entry name" value="HeLo"/>
    <property type="match status" value="1"/>
</dbReference>
<sequence length="337" mass="37877">MAEVFGTVAGALSVAALFNNCVDCFEYIQLSRHFGRDFERCQLKLDIAKIRLGRWGEAVAINDDPRFATDAPDDRDSRQVQGILEEVKLLFQAVQKSSKRYEIDARQDDLMRFEDKDMQPVVRGLHGRLGVIARQRQKRTGLLKKAAWALYDGKNFDKLVEQITGFVDDLEKLFPVETTRRKLVELEIEEVDDELSLMALQDAAAGTDSVLSEAVTEKIEEIAGRNYAKDIKGEEMARGRERVERDSLGSWHGYRGSDREPSGFRRGEGYVRGTHWESVRRAGHLRLRPSPDLISSLVDDRAGTLPPQSGPGYRSATSTMQCISRVSIRVDVSAAVS</sequence>
<evidence type="ECO:0000313" key="2">
    <source>
        <dbReference type="EMBL" id="KAH7112386.1"/>
    </source>
</evidence>
<dbReference type="Proteomes" id="UP000738349">
    <property type="component" value="Unassembled WGS sequence"/>
</dbReference>
<reference evidence="2" key="1">
    <citation type="journal article" date="2021" name="Nat. Commun.">
        <title>Genetic determinants of endophytism in the Arabidopsis root mycobiome.</title>
        <authorList>
            <person name="Mesny F."/>
            <person name="Miyauchi S."/>
            <person name="Thiergart T."/>
            <person name="Pickel B."/>
            <person name="Atanasova L."/>
            <person name="Karlsson M."/>
            <person name="Huettel B."/>
            <person name="Barry K.W."/>
            <person name="Haridas S."/>
            <person name="Chen C."/>
            <person name="Bauer D."/>
            <person name="Andreopoulos W."/>
            <person name="Pangilinan J."/>
            <person name="LaButti K."/>
            <person name="Riley R."/>
            <person name="Lipzen A."/>
            <person name="Clum A."/>
            <person name="Drula E."/>
            <person name="Henrissat B."/>
            <person name="Kohler A."/>
            <person name="Grigoriev I.V."/>
            <person name="Martin F.M."/>
            <person name="Hacquard S."/>
        </authorList>
    </citation>
    <scope>NUCLEOTIDE SEQUENCE</scope>
    <source>
        <strain evidence="2">MPI-CAGE-AT-0147</strain>
    </source>
</reference>
<dbReference type="OrthoDB" id="20872at2759"/>
<proteinExistence type="predicted"/>
<dbReference type="InterPro" id="IPR038305">
    <property type="entry name" value="HeLo_sf"/>
</dbReference>